<evidence type="ECO:0000256" key="4">
    <source>
        <dbReference type="ARBA" id="ARBA00022617"/>
    </source>
</evidence>
<dbReference type="GO" id="GO:0008270">
    <property type="term" value="F:zinc ion binding"/>
    <property type="evidence" value="ECO:0007669"/>
    <property type="project" value="InterPro"/>
</dbReference>
<feature type="transmembrane region" description="Helical" evidence="12">
    <location>
        <begin position="139"/>
        <end position="158"/>
    </location>
</feature>
<dbReference type="PANTHER" id="PTHR15422">
    <property type="entry name" value="OS05G0565100 PROTEIN"/>
    <property type="match status" value="1"/>
</dbReference>
<evidence type="ECO:0000256" key="12">
    <source>
        <dbReference type="SAM" id="Phobius"/>
    </source>
</evidence>
<comment type="cofactor">
    <cofactor evidence="1">
        <name>heme b</name>
        <dbReference type="ChEBI" id="CHEBI:60344"/>
    </cofactor>
</comment>
<feature type="domain" description="Cytochrome b561" evidence="13">
    <location>
        <begin position="1"/>
        <end position="167"/>
    </location>
</feature>
<evidence type="ECO:0000256" key="9">
    <source>
        <dbReference type="ARBA" id="ARBA00023004"/>
    </source>
</evidence>
<keyword evidence="4" id="KW-0349">Heme</keyword>
<reference evidence="16" key="1">
    <citation type="journal article" date="2018" name="Nat. Microbiol.">
        <title>Leveraging single-cell genomics to expand the fungal tree of life.</title>
        <authorList>
            <person name="Ahrendt S.R."/>
            <person name="Quandt C.A."/>
            <person name="Ciobanu D."/>
            <person name="Clum A."/>
            <person name="Salamov A."/>
            <person name="Andreopoulos B."/>
            <person name="Cheng J.F."/>
            <person name="Woyke T."/>
            <person name="Pelin A."/>
            <person name="Henrissat B."/>
            <person name="Reynolds N.K."/>
            <person name="Benny G.L."/>
            <person name="Smith M.E."/>
            <person name="James T.Y."/>
            <person name="Grigoriev I.V."/>
        </authorList>
    </citation>
    <scope>NUCLEOTIDE SEQUENCE [LARGE SCALE GENOMIC DNA]</scope>
</reference>
<accession>A0A4P9W775</accession>
<dbReference type="Proteomes" id="UP000269721">
    <property type="component" value="Unassembled WGS sequence"/>
</dbReference>
<dbReference type="AlphaFoldDB" id="A0A4P9W775"/>
<dbReference type="Gene3D" id="3.10.20.90">
    <property type="entry name" value="Phosphatidylinositol 3-kinase Catalytic Subunit, Chain A, domain 1"/>
    <property type="match status" value="1"/>
</dbReference>
<feature type="transmembrane region" description="Helical" evidence="12">
    <location>
        <begin position="113"/>
        <end position="133"/>
    </location>
</feature>
<dbReference type="InterPro" id="IPR014891">
    <property type="entry name" value="DWNN_domain"/>
</dbReference>
<keyword evidence="3" id="KW-0813">Transport</keyword>
<dbReference type="Pfam" id="PF08783">
    <property type="entry name" value="DWNN"/>
    <property type="match status" value="1"/>
</dbReference>
<evidence type="ECO:0000313" key="15">
    <source>
        <dbReference type="EMBL" id="RKO86610.1"/>
    </source>
</evidence>
<dbReference type="GO" id="GO:0016020">
    <property type="term" value="C:membrane"/>
    <property type="evidence" value="ECO:0007669"/>
    <property type="project" value="UniProtKB-SubCell"/>
</dbReference>
<dbReference type="PANTHER" id="PTHR15422:SF24">
    <property type="entry name" value="DOMON RELATED DOMAIN-CONTAINING PROTEIN"/>
    <property type="match status" value="1"/>
</dbReference>
<keyword evidence="8 12" id="KW-1133">Transmembrane helix</keyword>
<dbReference type="CDD" id="cd08760">
    <property type="entry name" value="Cyt_b561_FRRS1_like"/>
    <property type="match status" value="1"/>
</dbReference>
<keyword evidence="16" id="KW-1185">Reference proteome</keyword>
<evidence type="ECO:0000256" key="10">
    <source>
        <dbReference type="ARBA" id="ARBA00023136"/>
    </source>
</evidence>
<dbReference type="SMART" id="SM01180">
    <property type="entry name" value="DWNN"/>
    <property type="match status" value="1"/>
</dbReference>
<keyword evidence="5 12" id="KW-0812">Transmembrane</keyword>
<dbReference type="PROSITE" id="PS50939">
    <property type="entry name" value="CYTOCHROME_B561"/>
    <property type="match status" value="1"/>
</dbReference>
<keyword evidence="10 12" id="KW-0472">Membrane</keyword>
<feature type="region of interest" description="Disordered" evidence="11">
    <location>
        <begin position="300"/>
        <end position="377"/>
    </location>
</feature>
<feature type="domain" description="DWNN" evidence="14">
    <location>
        <begin position="247"/>
        <end position="332"/>
    </location>
</feature>
<dbReference type="OrthoDB" id="106784at2759"/>
<feature type="compositionally biased region" description="Polar residues" evidence="11">
    <location>
        <begin position="309"/>
        <end position="339"/>
    </location>
</feature>
<feature type="transmembrane region" description="Helical" evidence="12">
    <location>
        <begin position="71"/>
        <end position="93"/>
    </location>
</feature>
<dbReference type="SMART" id="SM00665">
    <property type="entry name" value="B561"/>
    <property type="match status" value="1"/>
</dbReference>
<evidence type="ECO:0000259" key="14">
    <source>
        <dbReference type="PROSITE" id="PS51282"/>
    </source>
</evidence>
<evidence type="ECO:0000259" key="13">
    <source>
        <dbReference type="PROSITE" id="PS50939"/>
    </source>
</evidence>
<name>A0A4P9W775_9FUNG</name>
<feature type="transmembrane region" description="Helical" evidence="12">
    <location>
        <begin position="26"/>
        <end position="51"/>
    </location>
</feature>
<keyword evidence="9" id="KW-0408">Iron</keyword>
<dbReference type="EMBL" id="KZ998055">
    <property type="protein sequence ID" value="RKO86610.1"/>
    <property type="molecule type" value="Genomic_DNA"/>
</dbReference>
<evidence type="ECO:0000256" key="8">
    <source>
        <dbReference type="ARBA" id="ARBA00022989"/>
    </source>
</evidence>
<evidence type="ECO:0000313" key="16">
    <source>
        <dbReference type="Proteomes" id="UP000269721"/>
    </source>
</evidence>
<evidence type="ECO:0000256" key="5">
    <source>
        <dbReference type="ARBA" id="ARBA00022692"/>
    </source>
</evidence>
<proteinExistence type="predicted"/>
<comment type="subcellular location">
    <subcellularLocation>
        <location evidence="2">Membrane</location>
        <topology evidence="2">Multi-pass membrane protein</topology>
    </subcellularLocation>
</comment>
<evidence type="ECO:0000256" key="11">
    <source>
        <dbReference type="SAM" id="MobiDB-lite"/>
    </source>
</evidence>
<evidence type="ECO:0000256" key="3">
    <source>
        <dbReference type="ARBA" id="ARBA00022448"/>
    </source>
</evidence>
<dbReference type="PROSITE" id="PS51282">
    <property type="entry name" value="DWNN"/>
    <property type="match status" value="1"/>
</dbReference>
<evidence type="ECO:0000256" key="1">
    <source>
        <dbReference type="ARBA" id="ARBA00001970"/>
    </source>
</evidence>
<dbReference type="GO" id="GO:0140575">
    <property type="term" value="F:transmembrane monodehydroascorbate reductase activity"/>
    <property type="evidence" value="ECO:0007669"/>
    <property type="project" value="InterPro"/>
</dbReference>
<dbReference type="GO" id="GO:0020037">
    <property type="term" value="F:heme binding"/>
    <property type="evidence" value="ECO:0007669"/>
    <property type="project" value="TreeGrafter"/>
</dbReference>
<dbReference type="Gene3D" id="1.20.120.1770">
    <property type="match status" value="1"/>
</dbReference>
<dbReference type="InterPro" id="IPR006593">
    <property type="entry name" value="Cyt_b561/ferric_Rdtase_TM"/>
</dbReference>
<keyword evidence="6" id="KW-0479">Metal-binding</keyword>
<sequence>MAVGWVVAAPLAIVVARYGKAALGVWWFRIHVVLMVGGATVGTYVGFGMVYTAIEWVGSPHFEVTADAHGAHVVLGLLVLTLIAPQAILGFVIDRLWTPTRVSIPWWDRLHWWVGRIVVLVTVINIPLGINTYGGAGSWAYIVYGLWLGLVVVSFVSLQGRVGQVHHVEDGFEGMKAVAPRRALAAGLRTRGLCRPRRLKTAARHLSSSRPCSNSLPPSRKQKYLLPPLPSRTLGKLPLCPLTMSVVFYKFRSAKDYDTITFDGNGISVFDLKREIMVAKKLGKGTDFDLAIYNAQTNDDPIELPTPNPTHVTPSGTSNRICTSSVELSRDPYTQNGSATPAEKHSPSAWTEEAAARSGRRSERRSMRTNMGVVVFG</sequence>
<organism evidence="15 16">
    <name type="scientific">Blyttiomyces helicus</name>
    <dbReference type="NCBI Taxonomy" id="388810"/>
    <lineage>
        <taxon>Eukaryota</taxon>
        <taxon>Fungi</taxon>
        <taxon>Fungi incertae sedis</taxon>
        <taxon>Chytridiomycota</taxon>
        <taxon>Chytridiomycota incertae sedis</taxon>
        <taxon>Chytridiomycetes</taxon>
        <taxon>Chytridiomycetes incertae sedis</taxon>
        <taxon>Blyttiomyces</taxon>
    </lineage>
</organism>
<gene>
    <name evidence="15" type="ORF">BDK51DRAFT_38257</name>
</gene>
<protein>
    <submittedName>
        <fullName evidence="15">DWNN domain-containing protein</fullName>
    </submittedName>
</protein>
<dbReference type="InterPro" id="IPR045150">
    <property type="entry name" value="CYB561D1/2"/>
</dbReference>
<evidence type="ECO:0000256" key="7">
    <source>
        <dbReference type="ARBA" id="ARBA00022982"/>
    </source>
</evidence>
<keyword evidence="7" id="KW-0249">Electron transport</keyword>
<evidence type="ECO:0000256" key="6">
    <source>
        <dbReference type="ARBA" id="ARBA00022723"/>
    </source>
</evidence>
<evidence type="ECO:0000256" key="2">
    <source>
        <dbReference type="ARBA" id="ARBA00004141"/>
    </source>
</evidence>